<evidence type="ECO:0000256" key="3">
    <source>
        <dbReference type="ARBA" id="ARBA00022692"/>
    </source>
</evidence>
<evidence type="ECO:0000256" key="1">
    <source>
        <dbReference type="ARBA" id="ARBA00004651"/>
    </source>
</evidence>
<keyword evidence="4 6" id="KW-1133">Transmembrane helix</keyword>
<gene>
    <name evidence="8" type="ORF">SCF082_LOCUS8183</name>
</gene>
<dbReference type="EMBL" id="CAXAMM010004669">
    <property type="protein sequence ID" value="CAK9004440.1"/>
    <property type="molecule type" value="Genomic_DNA"/>
</dbReference>
<feature type="transmembrane region" description="Helical" evidence="6">
    <location>
        <begin position="519"/>
        <end position="541"/>
    </location>
</feature>
<reference evidence="8 9" key="1">
    <citation type="submission" date="2024-02" db="EMBL/GenBank/DDBJ databases">
        <authorList>
            <person name="Chen Y."/>
            <person name="Shah S."/>
            <person name="Dougan E. K."/>
            <person name="Thang M."/>
            <person name="Chan C."/>
        </authorList>
    </citation>
    <scope>NUCLEOTIDE SEQUENCE [LARGE SCALE GENOMIC DNA]</scope>
</reference>
<evidence type="ECO:0000256" key="2">
    <source>
        <dbReference type="ARBA" id="ARBA00022475"/>
    </source>
</evidence>
<accession>A0ABP0IPB4</accession>
<dbReference type="InterPro" id="IPR003807">
    <property type="entry name" value="DUF202"/>
</dbReference>
<protein>
    <recommendedName>
        <fullName evidence="7">DUF202 domain-containing protein</fullName>
    </recommendedName>
</protein>
<dbReference type="Proteomes" id="UP001642464">
    <property type="component" value="Unassembled WGS sequence"/>
</dbReference>
<evidence type="ECO:0000256" key="6">
    <source>
        <dbReference type="SAM" id="Phobius"/>
    </source>
</evidence>
<evidence type="ECO:0000256" key="4">
    <source>
        <dbReference type="ARBA" id="ARBA00022989"/>
    </source>
</evidence>
<keyword evidence="5 6" id="KW-0472">Membrane</keyword>
<comment type="subcellular location">
    <subcellularLocation>
        <location evidence="1">Cell membrane</location>
        <topology evidence="1">Multi-pass membrane protein</topology>
    </subcellularLocation>
</comment>
<evidence type="ECO:0000313" key="8">
    <source>
        <dbReference type="EMBL" id="CAK9004440.1"/>
    </source>
</evidence>
<evidence type="ECO:0000259" key="7">
    <source>
        <dbReference type="Pfam" id="PF02656"/>
    </source>
</evidence>
<keyword evidence="9" id="KW-1185">Reference proteome</keyword>
<organism evidence="8 9">
    <name type="scientific">Durusdinium trenchii</name>
    <dbReference type="NCBI Taxonomy" id="1381693"/>
    <lineage>
        <taxon>Eukaryota</taxon>
        <taxon>Sar</taxon>
        <taxon>Alveolata</taxon>
        <taxon>Dinophyceae</taxon>
        <taxon>Suessiales</taxon>
        <taxon>Symbiodiniaceae</taxon>
        <taxon>Durusdinium</taxon>
    </lineage>
</organism>
<proteinExistence type="predicted"/>
<feature type="transmembrane region" description="Helical" evidence="6">
    <location>
        <begin position="491"/>
        <end position="512"/>
    </location>
</feature>
<dbReference type="Pfam" id="PF02656">
    <property type="entry name" value="DUF202"/>
    <property type="match status" value="1"/>
</dbReference>
<sequence>MDLNYLDYLGIRVALGATLPALGQTDLPAVTASEVEAFETQSDEDEELFRSGDLIVPSTLKSEFFEVDFSLHSVAPPSFAASVMALDGCCLPLAQDLWFLLEDLSLSAVAEVLSCFQPLQGLERQSFLSAPKLPRLLRAVPPASALCKTFAAAKVHGYRVAFSGPCRCEEFVCSYFDAMCEDLQLKSCDFEKLYLLHEALPSVYSLHTDSRLVLGSTFVRIQEYYESPDAQIRHHAFELDQYKDWYRKRHGKGFDYYLEWPGFNVPSWVLNDLRDGKVGCKLRPQEEALLKVWPSCGQYLIGSCEEDMETLQHEMAHGLYATNEAYREAVTQSLEDLPQGRWQVSRQRLLELGYADDPAILNDEIQAYMVEGKCFYEEGELDCPITGEVQAAIRRSFEDTKEHHRDFPLPGETPEDISLMVEVSTAVEFDGYMRIEEGGNPAAPASGSKGRKAHEHAKYHCNRTMINFGLSKQVPNKDSTARDHLANERTFLAWLRTGLALSGAGFGVIKFLPGVSTNLILGFFLIGVGICVLAFGALRYFDVMEALENGVFAIDTGVGDLDFGGTPIGFHVNAIKPLWGCATRLWRYSSSGSDCFGSRHSSHQAARE</sequence>
<dbReference type="PANTHER" id="PTHR34187">
    <property type="entry name" value="FGR18P"/>
    <property type="match status" value="1"/>
</dbReference>
<evidence type="ECO:0000313" key="9">
    <source>
        <dbReference type="Proteomes" id="UP001642464"/>
    </source>
</evidence>
<comment type="caution">
    <text evidence="8">The sequence shown here is derived from an EMBL/GenBank/DDBJ whole genome shotgun (WGS) entry which is preliminary data.</text>
</comment>
<dbReference type="PANTHER" id="PTHR34187:SF2">
    <property type="entry name" value="DUF202 DOMAIN-CONTAINING PROTEIN"/>
    <property type="match status" value="1"/>
</dbReference>
<evidence type="ECO:0000256" key="5">
    <source>
        <dbReference type="ARBA" id="ARBA00023136"/>
    </source>
</evidence>
<keyword evidence="3 6" id="KW-0812">Transmembrane</keyword>
<name>A0ABP0IPB4_9DINO</name>
<keyword evidence="2" id="KW-1003">Cell membrane</keyword>
<feature type="domain" description="DUF202" evidence="7">
    <location>
        <begin position="482"/>
        <end position="544"/>
    </location>
</feature>
<dbReference type="InterPro" id="IPR052053">
    <property type="entry name" value="IM_YidH-like"/>
</dbReference>